<comment type="caution">
    <text evidence="4">The sequence shown here is derived from an EMBL/GenBank/DDBJ whole genome shotgun (WGS) entry which is preliminary data.</text>
</comment>
<keyword evidence="2" id="KW-1133">Transmembrane helix</keyword>
<keyword evidence="2" id="KW-0812">Transmembrane</keyword>
<name>A0ABS5SJ65_9BACT</name>
<protein>
    <submittedName>
        <fullName evidence="4">Tetratricopeptide repeat protein</fullName>
    </submittedName>
</protein>
<organism evidence="4 5">
    <name type="scientific">Geomobilimonas luticola</name>
    <dbReference type="NCBI Taxonomy" id="1114878"/>
    <lineage>
        <taxon>Bacteria</taxon>
        <taxon>Pseudomonadati</taxon>
        <taxon>Thermodesulfobacteriota</taxon>
        <taxon>Desulfuromonadia</taxon>
        <taxon>Geobacterales</taxon>
        <taxon>Geobacteraceae</taxon>
        <taxon>Geomobilimonas</taxon>
    </lineage>
</organism>
<evidence type="ECO:0000256" key="1">
    <source>
        <dbReference type="ARBA" id="ARBA00022729"/>
    </source>
</evidence>
<dbReference type="Gene3D" id="1.25.40.10">
    <property type="entry name" value="Tetratricopeptide repeat domain"/>
    <property type="match status" value="1"/>
</dbReference>
<keyword evidence="5" id="KW-1185">Reference proteome</keyword>
<dbReference type="EMBL" id="JAHCVK010000010">
    <property type="protein sequence ID" value="MBT0654402.1"/>
    <property type="molecule type" value="Genomic_DNA"/>
</dbReference>
<feature type="domain" description="Outer membrane lipoprotein BamD-like" evidence="3">
    <location>
        <begin position="54"/>
        <end position="122"/>
    </location>
</feature>
<dbReference type="Proteomes" id="UP000756860">
    <property type="component" value="Unassembled WGS sequence"/>
</dbReference>
<feature type="transmembrane region" description="Helical" evidence="2">
    <location>
        <begin position="23"/>
        <end position="44"/>
    </location>
</feature>
<evidence type="ECO:0000313" key="4">
    <source>
        <dbReference type="EMBL" id="MBT0654402.1"/>
    </source>
</evidence>
<evidence type="ECO:0000256" key="2">
    <source>
        <dbReference type="SAM" id="Phobius"/>
    </source>
</evidence>
<sequence length="156" mass="16873">MVTESGDVSCSPQVLAPVSGVPVVRTVIALAAVVSSLMFVIPAFGAEQPGDCQSFIDGVEAYKQKDFVTSQGKLKAVMENYPDSPLRDVVLFWLARSYYNNGNQREAARNMSTFAREYPDSPLLALVEDDLKELVTRYEKGELLPALAGKTIPAGG</sequence>
<dbReference type="InterPro" id="IPR011990">
    <property type="entry name" value="TPR-like_helical_dom_sf"/>
</dbReference>
<dbReference type="RefSeq" id="WP_214176409.1">
    <property type="nucleotide sequence ID" value="NZ_JAHCVK010000010.1"/>
</dbReference>
<reference evidence="4 5" key="1">
    <citation type="submission" date="2021-05" db="EMBL/GenBank/DDBJ databases">
        <title>The draft genome of Geobacter luticola JCM 17780.</title>
        <authorList>
            <person name="Xu Z."/>
            <person name="Masuda Y."/>
            <person name="Itoh H."/>
            <person name="Senoo K."/>
        </authorList>
    </citation>
    <scope>NUCLEOTIDE SEQUENCE [LARGE SCALE GENOMIC DNA]</scope>
    <source>
        <strain evidence="4 5">JCM 17780</strain>
    </source>
</reference>
<keyword evidence="1" id="KW-0732">Signal</keyword>
<accession>A0ABS5SJ65</accession>
<dbReference type="Pfam" id="PF13525">
    <property type="entry name" value="YfiO"/>
    <property type="match status" value="1"/>
</dbReference>
<dbReference type="InterPro" id="IPR039565">
    <property type="entry name" value="BamD-like"/>
</dbReference>
<evidence type="ECO:0000259" key="3">
    <source>
        <dbReference type="Pfam" id="PF13525"/>
    </source>
</evidence>
<evidence type="ECO:0000313" key="5">
    <source>
        <dbReference type="Proteomes" id="UP000756860"/>
    </source>
</evidence>
<gene>
    <name evidence="4" type="ORF">KI810_15185</name>
</gene>
<proteinExistence type="predicted"/>
<keyword evidence="2" id="KW-0472">Membrane</keyword>